<dbReference type="GO" id="GO:0003677">
    <property type="term" value="F:DNA binding"/>
    <property type="evidence" value="ECO:0007669"/>
    <property type="project" value="InterPro"/>
</dbReference>
<keyword evidence="3" id="KW-1185">Reference proteome</keyword>
<dbReference type="STRING" id="1286171.EAL2_c10860"/>
<dbReference type="SUPFAM" id="SSF47413">
    <property type="entry name" value="lambda repressor-like DNA-binding domains"/>
    <property type="match status" value="1"/>
</dbReference>
<accession>W8T3N9</accession>
<dbReference type="OrthoDB" id="1624259at2"/>
<sequence length="144" mass="16570">MKAQCKNMYQNARQLAGLTQLMAAEYLNVSVRSLADYETNRTIPPEDIVCAMDKLYNARWLVYMHMKQNTLLGRIYLPDVEFSDVAKSVLRLQKEMHDLSKINNSMIEIACDGIVDKYEEQKWERITKEVDDVAGAAMALIFSK</sequence>
<dbReference type="Pfam" id="PF01381">
    <property type="entry name" value="HTH_3"/>
    <property type="match status" value="1"/>
</dbReference>
<dbReference type="HOGENOM" id="CLU_120937_0_0_9"/>
<evidence type="ECO:0000313" key="2">
    <source>
        <dbReference type="EMBL" id="AHM56384.1"/>
    </source>
</evidence>
<dbReference type="SMART" id="SM00530">
    <property type="entry name" value="HTH_XRE"/>
    <property type="match status" value="1"/>
</dbReference>
<dbReference type="InterPro" id="IPR010982">
    <property type="entry name" value="Lambda_DNA-bd_dom_sf"/>
</dbReference>
<dbReference type="AlphaFoldDB" id="W8T3N9"/>
<evidence type="ECO:0000259" key="1">
    <source>
        <dbReference type="PROSITE" id="PS50943"/>
    </source>
</evidence>
<evidence type="ECO:0000313" key="3">
    <source>
        <dbReference type="Proteomes" id="UP000019591"/>
    </source>
</evidence>
<gene>
    <name evidence="2" type="ORF">EAL2_c10860</name>
</gene>
<dbReference type="PATRIC" id="fig|1286171.3.peg.1036"/>
<dbReference type="eggNOG" id="COG1813">
    <property type="taxonomic scope" value="Bacteria"/>
</dbReference>
<dbReference type="PROSITE" id="PS50943">
    <property type="entry name" value="HTH_CROC1"/>
    <property type="match status" value="1"/>
</dbReference>
<reference evidence="2 3" key="1">
    <citation type="journal article" date="2014" name="Genome Announc.">
        <title>Complete Genome Sequence of Amino Acid-Utilizing Eubacterium acidaminophilum al-2 (DSM 3953).</title>
        <authorList>
            <person name="Poehlein A."/>
            <person name="Andreesen J.R."/>
            <person name="Daniel R."/>
        </authorList>
    </citation>
    <scope>NUCLEOTIDE SEQUENCE [LARGE SCALE GENOMIC DNA]</scope>
    <source>
        <strain evidence="2 3">DSM 3953</strain>
    </source>
</reference>
<dbReference type="KEGG" id="eac:EAL2_c10860"/>
<organism evidence="2 3">
    <name type="scientific">Peptoclostridium acidaminophilum DSM 3953</name>
    <dbReference type="NCBI Taxonomy" id="1286171"/>
    <lineage>
        <taxon>Bacteria</taxon>
        <taxon>Bacillati</taxon>
        <taxon>Bacillota</taxon>
        <taxon>Clostridia</taxon>
        <taxon>Peptostreptococcales</taxon>
        <taxon>Peptoclostridiaceae</taxon>
        <taxon>Peptoclostridium</taxon>
    </lineage>
</organism>
<dbReference type="RefSeq" id="WP_025435391.1">
    <property type="nucleotide sequence ID" value="NZ_CP007452.1"/>
</dbReference>
<dbReference type="Proteomes" id="UP000019591">
    <property type="component" value="Chromosome"/>
</dbReference>
<dbReference type="InterPro" id="IPR001387">
    <property type="entry name" value="Cro/C1-type_HTH"/>
</dbReference>
<name>W8T3N9_PEPAC</name>
<dbReference type="CDD" id="cd00093">
    <property type="entry name" value="HTH_XRE"/>
    <property type="match status" value="1"/>
</dbReference>
<dbReference type="Gene3D" id="1.10.260.40">
    <property type="entry name" value="lambda repressor-like DNA-binding domains"/>
    <property type="match status" value="1"/>
</dbReference>
<proteinExistence type="predicted"/>
<dbReference type="EMBL" id="CP007452">
    <property type="protein sequence ID" value="AHM56384.1"/>
    <property type="molecule type" value="Genomic_DNA"/>
</dbReference>
<protein>
    <submittedName>
        <fullName evidence="2">Putative prophage lambdaCh01, transcriptional regulator</fullName>
    </submittedName>
</protein>
<feature type="domain" description="HTH cro/C1-type" evidence="1">
    <location>
        <begin position="10"/>
        <end position="61"/>
    </location>
</feature>